<dbReference type="Proteomes" id="UP000077266">
    <property type="component" value="Unassembled WGS sequence"/>
</dbReference>
<sequence length="159" mass="16346">MFFSTLIISAVLAVPAIASPAFKLSEKRQACSAVSCGTTSDATLSDCQALVDPATWSAAFAGGSNVCHFTNGLNFNAPAYNVACHGNCCAYYAPGFRTTANFDENSLRDRAASLLGCGDTDKNSINGLTVATIDGSGVCLSNGDGCGDCFDDSDFFGTC</sequence>
<evidence type="ECO:0000313" key="2">
    <source>
        <dbReference type="EMBL" id="KZV98981.1"/>
    </source>
</evidence>
<accession>A0A165MA69</accession>
<dbReference type="EMBL" id="KV425913">
    <property type="protein sequence ID" value="KZV98981.1"/>
    <property type="molecule type" value="Genomic_DNA"/>
</dbReference>
<name>A0A165MA69_EXIGL</name>
<dbReference type="InParanoid" id="A0A165MA69"/>
<gene>
    <name evidence="2" type="ORF">EXIGLDRAFT_831762</name>
</gene>
<keyword evidence="1" id="KW-0732">Signal</keyword>
<proteinExistence type="predicted"/>
<dbReference type="OrthoDB" id="2828670at2759"/>
<protein>
    <submittedName>
        <fullName evidence="2">Uncharacterized protein</fullName>
    </submittedName>
</protein>
<feature type="signal peptide" evidence="1">
    <location>
        <begin position="1"/>
        <end position="18"/>
    </location>
</feature>
<organism evidence="2 3">
    <name type="scientific">Exidia glandulosa HHB12029</name>
    <dbReference type="NCBI Taxonomy" id="1314781"/>
    <lineage>
        <taxon>Eukaryota</taxon>
        <taxon>Fungi</taxon>
        <taxon>Dikarya</taxon>
        <taxon>Basidiomycota</taxon>
        <taxon>Agaricomycotina</taxon>
        <taxon>Agaricomycetes</taxon>
        <taxon>Auriculariales</taxon>
        <taxon>Exidiaceae</taxon>
        <taxon>Exidia</taxon>
    </lineage>
</organism>
<keyword evidence="3" id="KW-1185">Reference proteome</keyword>
<dbReference type="AlphaFoldDB" id="A0A165MA69"/>
<reference evidence="2 3" key="1">
    <citation type="journal article" date="2016" name="Mol. Biol. Evol.">
        <title>Comparative Genomics of Early-Diverging Mushroom-Forming Fungi Provides Insights into the Origins of Lignocellulose Decay Capabilities.</title>
        <authorList>
            <person name="Nagy L.G."/>
            <person name="Riley R."/>
            <person name="Tritt A."/>
            <person name="Adam C."/>
            <person name="Daum C."/>
            <person name="Floudas D."/>
            <person name="Sun H."/>
            <person name="Yadav J.S."/>
            <person name="Pangilinan J."/>
            <person name="Larsson K.H."/>
            <person name="Matsuura K."/>
            <person name="Barry K."/>
            <person name="Labutti K."/>
            <person name="Kuo R."/>
            <person name="Ohm R.A."/>
            <person name="Bhattacharya S.S."/>
            <person name="Shirouzu T."/>
            <person name="Yoshinaga Y."/>
            <person name="Martin F.M."/>
            <person name="Grigoriev I.V."/>
            <person name="Hibbett D.S."/>
        </authorList>
    </citation>
    <scope>NUCLEOTIDE SEQUENCE [LARGE SCALE GENOMIC DNA]</scope>
    <source>
        <strain evidence="2 3">HHB12029</strain>
    </source>
</reference>
<evidence type="ECO:0000256" key="1">
    <source>
        <dbReference type="SAM" id="SignalP"/>
    </source>
</evidence>
<feature type="chain" id="PRO_5007862297" evidence="1">
    <location>
        <begin position="19"/>
        <end position="159"/>
    </location>
</feature>
<evidence type="ECO:0000313" key="3">
    <source>
        <dbReference type="Proteomes" id="UP000077266"/>
    </source>
</evidence>